<protein>
    <submittedName>
        <fullName evidence="1">Uncharacterized protein</fullName>
    </submittedName>
</protein>
<proteinExistence type="predicted"/>
<name>A0A7W8ABX5_9ACTN</name>
<dbReference type="AlphaFoldDB" id="A0A7W8ABX5"/>
<gene>
    <name evidence="1" type="ORF">HNR40_007776</name>
</gene>
<comment type="caution">
    <text evidence="1">The sequence shown here is derived from an EMBL/GenBank/DDBJ whole genome shotgun (WGS) entry which is preliminary data.</text>
</comment>
<dbReference type="Proteomes" id="UP000568380">
    <property type="component" value="Unassembled WGS sequence"/>
</dbReference>
<reference evidence="1 2" key="1">
    <citation type="submission" date="2020-08" db="EMBL/GenBank/DDBJ databases">
        <title>Genomic Encyclopedia of Type Strains, Phase IV (KMG-IV): sequencing the most valuable type-strain genomes for metagenomic binning, comparative biology and taxonomic classification.</title>
        <authorList>
            <person name="Goeker M."/>
        </authorList>
    </citation>
    <scope>NUCLEOTIDE SEQUENCE [LARGE SCALE GENOMIC DNA]</scope>
    <source>
        <strain evidence="1 2">DSM 45385</strain>
    </source>
</reference>
<sequence length="32" mass="3720">MVLRPEDADGVNNVFDEFFSDVRLPPLRERAD</sequence>
<evidence type="ECO:0000313" key="1">
    <source>
        <dbReference type="EMBL" id="MBB5082281.1"/>
    </source>
</evidence>
<organism evidence="1 2">
    <name type="scientific">Nonomuraea endophytica</name>
    <dbReference type="NCBI Taxonomy" id="714136"/>
    <lineage>
        <taxon>Bacteria</taxon>
        <taxon>Bacillati</taxon>
        <taxon>Actinomycetota</taxon>
        <taxon>Actinomycetes</taxon>
        <taxon>Streptosporangiales</taxon>
        <taxon>Streptosporangiaceae</taxon>
        <taxon>Nonomuraea</taxon>
    </lineage>
</organism>
<evidence type="ECO:0000313" key="2">
    <source>
        <dbReference type="Proteomes" id="UP000568380"/>
    </source>
</evidence>
<keyword evidence="2" id="KW-1185">Reference proteome</keyword>
<dbReference type="EMBL" id="JACHIN010000013">
    <property type="protein sequence ID" value="MBB5082281.1"/>
    <property type="molecule type" value="Genomic_DNA"/>
</dbReference>
<accession>A0A7W8ABX5</accession>